<comment type="caution">
    <text evidence="2">The sequence shown here is derived from an EMBL/GenBank/DDBJ whole genome shotgun (WGS) entry which is preliminary data.</text>
</comment>
<keyword evidence="3" id="KW-1185">Reference proteome</keyword>
<keyword evidence="1" id="KW-1133">Transmembrane helix</keyword>
<keyword evidence="1" id="KW-0472">Membrane</keyword>
<dbReference type="Proteomes" id="UP000635245">
    <property type="component" value="Unassembled WGS sequence"/>
</dbReference>
<name>A0A934QSM4_9PSEU</name>
<feature type="transmembrane region" description="Helical" evidence="1">
    <location>
        <begin position="247"/>
        <end position="269"/>
    </location>
</feature>
<proteinExistence type="predicted"/>
<reference evidence="2" key="1">
    <citation type="submission" date="2020-12" db="EMBL/GenBank/DDBJ databases">
        <title>Prauserella sp. ASG 168, a novel actinomycete isolated from cave rock.</title>
        <authorList>
            <person name="Suriyachadkun C."/>
        </authorList>
    </citation>
    <scope>NUCLEOTIDE SEQUENCE</scope>
    <source>
        <strain evidence="2">ASG 168</strain>
    </source>
</reference>
<evidence type="ECO:0000313" key="2">
    <source>
        <dbReference type="EMBL" id="MBK1784658.1"/>
    </source>
</evidence>
<dbReference type="AlphaFoldDB" id="A0A934QSM4"/>
<feature type="transmembrane region" description="Helical" evidence="1">
    <location>
        <begin position="21"/>
        <end position="41"/>
    </location>
</feature>
<sequence>MTATAVRVPGRARFGGLLSGDTPTFIAVFAFGWLVMAFFRLEWWRSVLFAGMAAHPPVLLGLFAVLAVLLLGSMLNRSFLWAEPAVLTWLDFTGHDRVRLVSGRVWTVWFGRLLALGYLGALLAAAATVPLWTWYAGFGVLVLVTAVVLPRAAGVGPPLRLPVAVAAGRQRLVDGWSARVVRLVSVTFLDPSMMLPSAHPVPGRPVRSVAAFALAGMAARARFAVPAVLLASVVALAHVALPGVPDAVLVGLGAYAALLPFGGGIGQLWRSPGLRRWLDVSDRALRGWHAAALGGLALGWALVAFAGTVLLGSPLAGAAWLAVPLAAAMVLRTATRPPIGYDSPGMTDTPFGPAPVRLVAQAVRGPDLGVLGVLVLVSQPSGVLTVLVTLGLVVWGVLR</sequence>
<protein>
    <submittedName>
        <fullName evidence="2">Uncharacterized protein</fullName>
    </submittedName>
</protein>
<gene>
    <name evidence="2" type="ORF">JHE00_10000</name>
</gene>
<feature type="transmembrane region" description="Helical" evidence="1">
    <location>
        <begin position="132"/>
        <end position="150"/>
    </location>
</feature>
<evidence type="ECO:0000313" key="3">
    <source>
        <dbReference type="Proteomes" id="UP000635245"/>
    </source>
</evidence>
<feature type="transmembrane region" description="Helical" evidence="1">
    <location>
        <begin position="47"/>
        <end position="71"/>
    </location>
</feature>
<feature type="transmembrane region" description="Helical" evidence="1">
    <location>
        <begin position="105"/>
        <end position="126"/>
    </location>
</feature>
<dbReference type="RefSeq" id="WP_200317214.1">
    <property type="nucleotide sequence ID" value="NZ_JAENJH010000002.1"/>
</dbReference>
<organism evidence="2 3">
    <name type="scientific">Prauserella cavernicola</name>
    <dbReference type="NCBI Taxonomy" id="2800127"/>
    <lineage>
        <taxon>Bacteria</taxon>
        <taxon>Bacillati</taxon>
        <taxon>Actinomycetota</taxon>
        <taxon>Actinomycetes</taxon>
        <taxon>Pseudonocardiales</taxon>
        <taxon>Pseudonocardiaceae</taxon>
        <taxon>Prauserella</taxon>
    </lineage>
</organism>
<feature type="transmembrane region" description="Helical" evidence="1">
    <location>
        <begin position="223"/>
        <end position="241"/>
    </location>
</feature>
<dbReference type="InterPro" id="IPR046264">
    <property type="entry name" value="DUF6297"/>
</dbReference>
<evidence type="ECO:0000256" key="1">
    <source>
        <dbReference type="SAM" id="Phobius"/>
    </source>
</evidence>
<dbReference type="EMBL" id="JAENJH010000002">
    <property type="protein sequence ID" value="MBK1784658.1"/>
    <property type="molecule type" value="Genomic_DNA"/>
</dbReference>
<feature type="transmembrane region" description="Helical" evidence="1">
    <location>
        <begin position="290"/>
        <end position="311"/>
    </location>
</feature>
<accession>A0A934QSM4</accession>
<keyword evidence="1" id="KW-0812">Transmembrane</keyword>
<feature type="transmembrane region" description="Helical" evidence="1">
    <location>
        <begin position="368"/>
        <end position="398"/>
    </location>
</feature>
<dbReference type="Pfam" id="PF19814">
    <property type="entry name" value="DUF6297"/>
    <property type="match status" value="1"/>
</dbReference>